<organism evidence="1 2">
    <name type="scientific">Planctomicrobium piriforme</name>
    <dbReference type="NCBI Taxonomy" id="1576369"/>
    <lineage>
        <taxon>Bacteria</taxon>
        <taxon>Pseudomonadati</taxon>
        <taxon>Planctomycetota</taxon>
        <taxon>Planctomycetia</taxon>
        <taxon>Planctomycetales</taxon>
        <taxon>Planctomycetaceae</taxon>
        <taxon>Planctomicrobium</taxon>
    </lineage>
</organism>
<accession>A0A1I3MXQ2</accession>
<dbReference type="AlphaFoldDB" id="A0A1I3MXQ2"/>
<gene>
    <name evidence="1" type="ORF">SAMN05421753_114136</name>
</gene>
<reference evidence="2" key="1">
    <citation type="submission" date="2016-10" db="EMBL/GenBank/DDBJ databases">
        <authorList>
            <person name="Varghese N."/>
            <person name="Submissions S."/>
        </authorList>
    </citation>
    <scope>NUCLEOTIDE SEQUENCE [LARGE SCALE GENOMIC DNA]</scope>
    <source>
        <strain evidence="2">DSM 26348</strain>
    </source>
</reference>
<proteinExistence type="predicted"/>
<sequence>MMIQSGWLTRRIVQFWLRPLSGRRRTAGISFSAAAQSLEARVLLAGGNHAPKLATIGGQAAIYTENQPPVLLAKGGTVTDVDSANFDGGMLVVKLSGARTGDLLSIQNQGTADGQIGLSGPNVTYGGTAIGTWSGGVYTGADTMSLTVTFNANSNTTSAQALIRTIGFSNPSDSPPETIRSLSFQISDGDGGTSAALGKSLEIRPINDPPVLANFGGAVAFTGQTPVILDGDATITDVDMTDLNGALLTVKIGTNAQASDILSIRNQGIAHGQVGIDGTNVTYGGSIIGAWSGGTNNVSLTIRFNVLAKVDASQAVLRNIQFSNDAVDRSSLPRTVRVVFDDGDGGVSSALTKTIRIENAPPQVGVFAGTVNYSAATGQPILVDYDATVSDSDSPNFAGGKLTIAISANAQSTDVLSIRNLGIGAGKIGVQGTNVTYGGVVIGTFTGGTNKVGLNVTFNSNATPQAVQTLLRNITFKSTLTAPVTAARTIRAILTDGEGGTSAAVTKTIRIV</sequence>
<evidence type="ECO:0000313" key="2">
    <source>
        <dbReference type="Proteomes" id="UP000199518"/>
    </source>
</evidence>
<dbReference type="STRING" id="1576369.SAMN05421753_114136"/>
<evidence type="ECO:0000313" key="1">
    <source>
        <dbReference type="EMBL" id="SFJ01560.1"/>
    </source>
</evidence>
<dbReference type="Proteomes" id="UP000199518">
    <property type="component" value="Unassembled WGS sequence"/>
</dbReference>
<name>A0A1I3MXQ2_9PLAN</name>
<dbReference type="EMBL" id="FOQD01000014">
    <property type="protein sequence ID" value="SFJ01560.1"/>
    <property type="molecule type" value="Genomic_DNA"/>
</dbReference>
<keyword evidence="2" id="KW-1185">Reference proteome</keyword>
<protein>
    <submittedName>
        <fullName evidence="1">Uncharacterized protein</fullName>
    </submittedName>
</protein>